<reference evidence="2" key="1">
    <citation type="submission" date="2022-11" db="EMBL/GenBank/DDBJ databases">
        <title>Salinimicrobium profundisediminis sp. nov., isolated from deep-sea sediment of the Mariana Trench.</title>
        <authorList>
            <person name="Fu H."/>
        </authorList>
    </citation>
    <scope>NUCLEOTIDE SEQUENCE</scope>
    <source>
        <strain evidence="2">MT39</strain>
    </source>
</reference>
<dbReference type="EMBL" id="JAPJDA010000031">
    <property type="protein sequence ID" value="MCX2839588.1"/>
    <property type="molecule type" value="Genomic_DNA"/>
</dbReference>
<evidence type="ECO:0000313" key="3">
    <source>
        <dbReference type="Proteomes" id="UP001148482"/>
    </source>
</evidence>
<organism evidence="2 3">
    <name type="scientific">Salinimicrobium profundisediminis</name>
    <dbReference type="NCBI Taxonomy" id="2994553"/>
    <lineage>
        <taxon>Bacteria</taxon>
        <taxon>Pseudomonadati</taxon>
        <taxon>Bacteroidota</taxon>
        <taxon>Flavobacteriia</taxon>
        <taxon>Flavobacteriales</taxon>
        <taxon>Flavobacteriaceae</taxon>
        <taxon>Salinimicrobium</taxon>
    </lineage>
</organism>
<sequence>MEAILIHSLLLACCLSCKPILATENIPETTAISFDAEKWHFKDGFSFPYRDSMLKDLMKDTNFRKLKKPEVLNLLGEPTRVDTNYLKSPGKAIWSCAFPH</sequence>
<feature type="signal peptide" evidence="1">
    <location>
        <begin position="1"/>
        <end position="22"/>
    </location>
</feature>
<evidence type="ECO:0000313" key="2">
    <source>
        <dbReference type="EMBL" id="MCX2839588.1"/>
    </source>
</evidence>
<proteinExistence type="predicted"/>
<dbReference type="RefSeq" id="WP_266070961.1">
    <property type="nucleotide sequence ID" value="NZ_JAPJDA010000031.1"/>
</dbReference>
<keyword evidence="3" id="KW-1185">Reference proteome</keyword>
<protein>
    <submittedName>
        <fullName evidence="2">Uncharacterized protein</fullName>
    </submittedName>
</protein>
<name>A0A9X3I2L0_9FLAO</name>
<dbReference type="Proteomes" id="UP001148482">
    <property type="component" value="Unassembled WGS sequence"/>
</dbReference>
<gene>
    <name evidence="2" type="ORF">OQ279_15685</name>
</gene>
<keyword evidence="1" id="KW-0732">Signal</keyword>
<accession>A0A9X3I2L0</accession>
<dbReference type="AlphaFoldDB" id="A0A9X3I2L0"/>
<feature type="chain" id="PRO_5040851574" evidence="1">
    <location>
        <begin position="23"/>
        <end position="100"/>
    </location>
</feature>
<evidence type="ECO:0000256" key="1">
    <source>
        <dbReference type="SAM" id="SignalP"/>
    </source>
</evidence>
<comment type="caution">
    <text evidence="2">The sequence shown here is derived from an EMBL/GenBank/DDBJ whole genome shotgun (WGS) entry which is preliminary data.</text>
</comment>